<dbReference type="GO" id="GO:0004605">
    <property type="term" value="F:phosphatidate cytidylyltransferase activity"/>
    <property type="evidence" value="ECO:0007669"/>
    <property type="project" value="UniProtKB-EC"/>
</dbReference>
<evidence type="ECO:0000256" key="17">
    <source>
        <dbReference type="ARBA" id="ARBA00023264"/>
    </source>
</evidence>
<dbReference type="PANTHER" id="PTHR46382">
    <property type="entry name" value="PHOSPHATIDATE CYTIDYLYLTRANSFERASE"/>
    <property type="match status" value="1"/>
</dbReference>
<feature type="transmembrane region" description="Helical" evidence="19">
    <location>
        <begin position="143"/>
        <end position="162"/>
    </location>
</feature>
<dbReference type="Pfam" id="PF01148">
    <property type="entry name" value="CTP_transf_1"/>
    <property type="match status" value="1"/>
</dbReference>
<comment type="catalytic activity">
    <reaction evidence="1 18">
        <text>a 1,2-diacyl-sn-glycero-3-phosphate + CTP + H(+) = a CDP-1,2-diacyl-sn-glycerol + diphosphate</text>
        <dbReference type="Rhea" id="RHEA:16229"/>
        <dbReference type="ChEBI" id="CHEBI:15378"/>
        <dbReference type="ChEBI" id="CHEBI:33019"/>
        <dbReference type="ChEBI" id="CHEBI:37563"/>
        <dbReference type="ChEBI" id="CHEBI:58332"/>
        <dbReference type="ChEBI" id="CHEBI:58608"/>
        <dbReference type="EC" id="2.7.7.41"/>
    </reaction>
</comment>
<keyword evidence="10 18" id="KW-0808">Transferase</keyword>
<evidence type="ECO:0000256" key="16">
    <source>
        <dbReference type="ARBA" id="ARBA00023209"/>
    </source>
</evidence>
<keyword evidence="9" id="KW-0444">Lipid biosynthesis</keyword>
<keyword evidence="17" id="KW-1208">Phospholipid metabolism</keyword>
<evidence type="ECO:0000256" key="8">
    <source>
        <dbReference type="ARBA" id="ARBA00022475"/>
    </source>
</evidence>
<dbReference type="RefSeq" id="WP_163651186.1">
    <property type="nucleotide sequence ID" value="NZ_JAAGRN010000001.1"/>
</dbReference>
<sequence length="282" mass="30229">MLKQRVLTAIVLLVVLTATVSFDSNWPFFIFLSVACALAGWEWVRLTTSGPVIPIATGIFLAIATVSQAYNWEVQGQAQTNLVLLTTSVVISAAIWVFVVLPTVFQGKSDAPASSIVWTIFAPISLFSTWAVLAHLYSNHSVGYVLSLLILIWIADIFAYFAGKAFGKTKLAPRISPGKTIEGAMAGIVGVVLWVIFSAIFWPASFGALLVKKWTLTGAVFLAVLLAIVSIAGDLFESLLKRRAGVKDSSSLLPGHGGVYDRIDAVVAVVPLAYLLTESLSL</sequence>
<evidence type="ECO:0000256" key="5">
    <source>
        <dbReference type="ARBA" id="ARBA00010185"/>
    </source>
</evidence>
<dbReference type="EC" id="2.7.7.41" evidence="6 18"/>
<evidence type="ECO:0000256" key="6">
    <source>
        <dbReference type="ARBA" id="ARBA00012487"/>
    </source>
</evidence>
<gene>
    <name evidence="20" type="ORF">G3I67_01485</name>
</gene>
<evidence type="ECO:0000256" key="10">
    <source>
        <dbReference type="ARBA" id="ARBA00022679"/>
    </source>
</evidence>
<feature type="transmembrane region" description="Helical" evidence="19">
    <location>
        <begin position="116"/>
        <end position="137"/>
    </location>
</feature>
<keyword evidence="13 19" id="KW-1133">Transmembrane helix</keyword>
<evidence type="ECO:0000256" key="19">
    <source>
        <dbReference type="SAM" id="Phobius"/>
    </source>
</evidence>
<evidence type="ECO:0000256" key="18">
    <source>
        <dbReference type="RuleBase" id="RU003938"/>
    </source>
</evidence>
<keyword evidence="12 18" id="KW-0548">Nucleotidyltransferase</keyword>
<dbReference type="AlphaFoldDB" id="A0A6B2QUV8"/>
<feature type="transmembrane region" description="Helical" evidence="19">
    <location>
        <begin position="214"/>
        <end position="236"/>
    </location>
</feature>
<evidence type="ECO:0000256" key="1">
    <source>
        <dbReference type="ARBA" id="ARBA00001698"/>
    </source>
</evidence>
<evidence type="ECO:0000256" key="3">
    <source>
        <dbReference type="ARBA" id="ARBA00005119"/>
    </source>
</evidence>
<comment type="caution">
    <text evidence="20">The sequence shown here is derived from an EMBL/GenBank/DDBJ whole genome shotgun (WGS) entry which is preliminary data.</text>
</comment>
<name>A0A6B2QUV8_9BURK</name>
<comment type="pathway">
    <text evidence="4">Lipid metabolism.</text>
</comment>
<dbReference type="InterPro" id="IPR000374">
    <property type="entry name" value="PC_trans"/>
</dbReference>
<keyword evidence="14" id="KW-0443">Lipid metabolism</keyword>
<dbReference type="UniPathway" id="UPA00557">
    <property type="reaction ID" value="UER00614"/>
</dbReference>
<comment type="subcellular location">
    <subcellularLocation>
        <location evidence="2">Cell membrane</location>
        <topology evidence="2">Multi-pass membrane protein</topology>
    </subcellularLocation>
</comment>
<evidence type="ECO:0000256" key="14">
    <source>
        <dbReference type="ARBA" id="ARBA00023098"/>
    </source>
</evidence>
<protein>
    <recommendedName>
        <fullName evidence="7 18">Phosphatidate cytidylyltransferase</fullName>
        <ecNumber evidence="6 18">2.7.7.41</ecNumber>
    </recommendedName>
</protein>
<organism evidence="20">
    <name type="scientific">Sheuella amnicola</name>
    <dbReference type="NCBI Taxonomy" id="2707330"/>
    <lineage>
        <taxon>Bacteria</taxon>
        <taxon>Pseudomonadati</taxon>
        <taxon>Pseudomonadota</taxon>
        <taxon>Betaproteobacteria</taxon>
        <taxon>Burkholderiales</taxon>
        <taxon>Alcaligenaceae</taxon>
        <taxon>Sheuella</taxon>
    </lineage>
</organism>
<reference evidence="20" key="1">
    <citation type="submission" date="2020-02" db="EMBL/GenBank/DDBJ databases">
        <authorList>
            <person name="Chen W.-M."/>
        </authorList>
    </citation>
    <scope>NUCLEOTIDE SEQUENCE</scope>
    <source>
        <strain evidence="20">NBD-18</strain>
    </source>
</reference>
<dbReference type="GO" id="GO:0005886">
    <property type="term" value="C:plasma membrane"/>
    <property type="evidence" value="ECO:0007669"/>
    <property type="project" value="UniProtKB-SubCell"/>
</dbReference>
<comment type="similarity">
    <text evidence="5 18">Belongs to the CDS family.</text>
</comment>
<dbReference type="PROSITE" id="PS01315">
    <property type="entry name" value="CDS"/>
    <property type="match status" value="1"/>
</dbReference>
<evidence type="ECO:0000256" key="13">
    <source>
        <dbReference type="ARBA" id="ARBA00022989"/>
    </source>
</evidence>
<comment type="pathway">
    <text evidence="3 18">Phospholipid metabolism; CDP-diacylglycerol biosynthesis; CDP-diacylglycerol from sn-glycerol 3-phosphate: step 3/3.</text>
</comment>
<proteinExistence type="inferred from homology"/>
<keyword evidence="16" id="KW-0594">Phospholipid biosynthesis</keyword>
<feature type="transmembrane region" description="Helical" evidence="19">
    <location>
        <begin position="183"/>
        <end position="202"/>
    </location>
</feature>
<keyword evidence="8" id="KW-1003">Cell membrane</keyword>
<feature type="transmembrane region" description="Helical" evidence="19">
    <location>
        <begin position="51"/>
        <end position="70"/>
    </location>
</feature>
<keyword evidence="15 19" id="KW-0472">Membrane</keyword>
<evidence type="ECO:0000256" key="12">
    <source>
        <dbReference type="ARBA" id="ARBA00022695"/>
    </source>
</evidence>
<evidence type="ECO:0000313" key="20">
    <source>
        <dbReference type="EMBL" id="NDY81892.1"/>
    </source>
</evidence>
<dbReference type="GO" id="GO:0016024">
    <property type="term" value="P:CDP-diacylglycerol biosynthetic process"/>
    <property type="evidence" value="ECO:0007669"/>
    <property type="project" value="UniProtKB-UniPathway"/>
</dbReference>
<evidence type="ECO:0000256" key="11">
    <source>
        <dbReference type="ARBA" id="ARBA00022692"/>
    </source>
</evidence>
<evidence type="ECO:0000256" key="9">
    <source>
        <dbReference type="ARBA" id="ARBA00022516"/>
    </source>
</evidence>
<evidence type="ECO:0000256" key="2">
    <source>
        <dbReference type="ARBA" id="ARBA00004651"/>
    </source>
</evidence>
<accession>A0A6B2QUV8</accession>
<evidence type="ECO:0000256" key="7">
    <source>
        <dbReference type="ARBA" id="ARBA00019373"/>
    </source>
</evidence>
<keyword evidence="11 18" id="KW-0812">Transmembrane</keyword>
<feature type="transmembrane region" description="Helical" evidence="19">
    <location>
        <begin position="82"/>
        <end position="104"/>
    </location>
</feature>
<dbReference type="EMBL" id="JAAGRN010000001">
    <property type="protein sequence ID" value="NDY81892.1"/>
    <property type="molecule type" value="Genomic_DNA"/>
</dbReference>
<evidence type="ECO:0000256" key="4">
    <source>
        <dbReference type="ARBA" id="ARBA00005189"/>
    </source>
</evidence>
<evidence type="ECO:0000256" key="15">
    <source>
        <dbReference type="ARBA" id="ARBA00023136"/>
    </source>
</evidence>
<dbReference type="PANTHER" id="PTHR46382:SF1">
    <property type="entry name" value="PHOSPHATIDATE CYTIDYLYLTRANSFERASE"/>
    <property type="match status" value="1"/>
</dbReference>